<proteinExistence type="inferred from homology"/>
<accession>A0A9D1MRQ3</accession>
<protein>
    <submittedName>
        <fullName evidence="2">HypC/HybG/HupF family hydrogenase formation chaperone</fullName>
    </submittedName>
</protein>
<evidence type="ECO:0000313" key="3">
    <source>
        <dbReference type="Proteomes" id="UP000824099"/>
    </source>
</evidence>
<evidence type="ECO:0000256" key="1">
    <source>
        <dbReference type="ARBA" id="ARBA00006018"/>
    </source>
</evidence>
<comment type="similarity">
    <text evidence="1">Belongs to the HupF/HypC family.</text>
</comment>
<evidence type="ECO:0000313" key="2">
    <source>
        <dbReference type="EMBL" id="HIU64992.1"/>
    </source>
</evidence>
<dbReference type="InterPro" id="IPR019812">
    <property type="entry name" value="Hydgase_assmbl_chp_CS"/>
</dbReference>
<dbReference type="Proteomes" id="UP000824099">
    <property type="component" value="Unassembled WGS sequence"/>
</dbReference>
<organism evidence="2 3">
    <name type="scientific">Candidatus Avacidaminococcus intestinavium</name>
    <dbReference type="NCBI Taxonomy" id="2840684"/>
    <lineage>
        <taxon>Bacteria</taxon>
        <taxon>Bacillati</taxon>
        <taxon>Bacillota</taxon>
        <taxon>Negativicutes</taxon>
        <taxon>Acidaminococcales</taxon>
        <taxon>Acidaminococcaceae</taxon>
        <taxon>Acidaminococcaceae incertae sedis</taxon>
        <taxon>Candidatus Avacidaminococcus</taxon>
    </lineage>
</organism>
<reference evidence="2" key="2">
    <citation type="journal article" date="2021" name="PeerJ">
        <title>Extensive microbial diversity within the chicken gut microbiome revealed by metagenomics and culture.</title>
        <authorList>
            <person name="Gilroy R."/>
            <person name="Ravi A."/>
            <person name="Getino M."/>
            <person name="Pursley I."/>
            <person name="Horton D.L."/>
            <person name="Alikhan N.F."/>
            <person name="Baker D."/>
            <person name="Gharbi K."/>
            <person name="Hall N."/>
            <person name="Watson M."/>
            <person name="Adriaenssens E.M."/>
            <person name="Foster-Nyarko E."/>
            <person name="Jarju S."/>
            <person name="Secka A."/>
            <person name="Antonio M."/>
            <person name="Oren A."/>
            <person name="Chaudhuri R.R."/>
            <person name="La Ragione R."/>
            <person name="Hildebrand F."/>
            <person name="Pallen M.J."/>
        </authorList>
    </citation>
    <scope>NUCLEOTIDE SEQUENCE</scope>
    <source>
        <strain evidence="2">CHK160-1198</strain>
    </source>
</reference>
<name>A0A9D1MRQ3_9FIRM</name>
<reference evidence="2" key="1">
    <citation type="submission" date="2020-10" db="EMBL/GenBank/DDBJ databases">
        <authorList>
            <person name="Gilroy R."/>
        </authorList>
    </citation>
    <scope>NUCLEOTIDE SEQUENCE</scope>
    <source>
        <strain evidence="2">CHK160-1198</strain>
    </source>
</reference>
<dbReference type="Pfam" id="PF01455">
    <property type="entry name" value="HupF_HypC"/>
    <property type="match status" value="1"/>
</dbReference>
<dbReference type="PANTHER" id="PTHR35177">
    <property type="entry name" value="HYDROGENASE MATURATION FACTOR HYBG"/>
    <property type="match status" value="1"/>
</dbReference>
<dbReference type="PROSITE" id="PS01097">
    <property type="entry name" value="HUPF_HYPC"/>
    <property type="match status" value="1"/>
</dbReference>
<comment type="caution">
    <text evidence="2">The sequence shown here is derived from an EMBL/GenBank/DDBJ whole genome shotgun (WGS) entry which is preliminary data.</text>
</comment>
<dbReference type="GO" id="GO:0051604">
    <property type="term" value="P:protein maturation"/>
    <property type="evidence" value="ECO:0007669"/>
    <property type="project" value="TreeGrafter"/>
</dbReference>
<dbReference type="InterPro" id="IPR001109">
    <property type="entry name" value="Hydrogenase_HupF/HypC"/>
</dbReference>
<dbReference type="EMBL" id="DVNI01000135">
    <property type="protein sequence ID" value="HIU64992.1"/>
    <property type="molecule type" value="Genomic_DNA"/>
</dbReference>
<dbReference type="PANTHER" id="PTHR35177:SF2">
    <property type="entry name" value="HYDROGENASE MATURATION FACTOR HYBG"/>
    <property type="match status" value="1"/>
</dbReference>
<dbReference type="AlphaFoldDB" id="A0A9D1MRQ3"/>
<gene>
    <name evidence="2" type="ORF">IAB06_08180</name>
</gene>
<dbReference type="NCBIfam" id="TIGR00074">
    <property type="entry name" value="hypC_hupF"/>
    <property type="match status" value="1"/>
</dbReference>
<dbReference type="GO" id="GO:0005506">
    <property type="term" value="F:iron ion binding"/>
    <property type="evidence" value="ECO:0007669"/>
    <property type="project" value="TreeGrafter"/>
</dbReference>
<dbReference type="GO" id="GO:1902670">
    <property type="term" value="F:carbon dioxide binding"/>
    <property type="evidence" value="ECO:0007669"/>
    <property type="project" value="TreeGrafter"/>
</dbReference>
<dbReference type="Gene3D" id="2.30.30.140">
    <property type="match status" value="1"/>
</dbReference>
<sequence>MCVAVPGKIIAINGNYAKVDVLNNICEVNIKLVQVKLDDYVLVHAGFALEVLQPELAHEMIDIFDALGD</sequence>
<dbReference type="SUPFAM" id="SSF159127">
    <property type="entry name" value="HupF/HypC-like"/>
    <property type="match status" value="1"/>
</dbReference>